<proteinExistence type="predicted"/>
<dbReference type="RefSeq" id="WP_251913680.1">
    <property type="nucleotide sequence ID" value="NZ_JAMRXG010000007.1"/>
</dbReference>
<keyword evidence="2" id="KW-1185">Reference proteome</keyword>
<dbReference type="Proteomes" id="UP001139157">
    <property type="component" value="Unassembled WGS sequence"/>
</dbReference>
<name>A0A9X2E7A7_9NOCA</name>
<gene>
    <name evidence="1" type="ORF">NDR86_18295</name>
</gene>
<dbReference type="EMBL" id="JAMRXG010000007">
    <property type="protein sequence ID" value="MCM6775427.1"/>
    <property type="molecule type" value="Genomic_DNA"/>
</dbReference>
<dbReference type="AlphaFoldDB" id="A0A9X2E7A7"/>
<reference evidence="1" key="1">
    <citation type="submission" date="2022-06" db="EMBL/GenBank/DDBJ databases">
        <title>Novel species in genus nocardia.</title>
        <authorList>
            <person name="Li F."/>
        </authorList>
    </citation>
    <scope>NUCLEOTIDE SEQUENCE</scope>
    <source>
        <strain evidence="1">CDC141</strain>
    </source>
</reference>
<comment type="caution">
    <text evidence="1">The sequence shown here is derived from an EMBL/GenBank/DDBJ whole genome shotgun (WGS) entry which is preliminary data.</text>
</comment>
<evidence type="ECO:0000313" key="2">
    <source>
        <dbReference type="Proteomes" id="UP001139157"/>
    </source>
</evidence>
<organism evidence="1 2">
    <name type="scientific">Nocardia pulmonis</name>
    <dbReference type="NCBI Taxonomy" id="2951408"/>
    <lineage>
        <taxon>Bacteria</taxon>
        <taxon>Bacillati</taxon>
        <taxon>Actinomycetota</taxon>
        <taxon>Actinomycetes</taxon>
        <taxon>Mycobacteriales</taxon>
        <taxon>Nocardiaceae</taxon>
        <taxon>Nocardia</taxon>
    </lineage>
</organism>
<evidence type="ECO:0000313" key="1">
    <source>
        <dbReference type="EMBL" id="MCM6775427.1"/>
    </source>
</evidence>
<sequence length="75" mass="8714">MTPQPPSRPDHSRELESIRDWLWAIEAEAGPGYFVDREPQPPYGWNLFDPEGTVVCSGSLDKIEKWLRNSRTDER</sequence>
<protein>
    <submittedName>
        <fullName evidence="1">Uncharacterized protein</fullName>
    </submittedName>
</protein>
<accession>A0A9X2E7A7</accession>